<name>A0A9W9J0D6_9EURO</name>
<accession>A0A9W9J0D6</accession>
<organism evidence="1 2">
    <name type="scientific">Penicillium cf. viridicatum</name>
    <dbReference type="NCBI Taxonomy" id="2972119"/>
    <lineage>
        <taxon>Eukaryota</taxon>
        <taxon>Fungi</taxon>
        <taxon>Dikarya</taxon>
        <taxon>Ascomycota</taxon>
        <taxon>Pezizomycotina</taxon>
        <taxon>Eurotiomycetes</taxon>
        <taxon>Eurotiomycetidae</taxon>
        <taxon>Eurotiales</taxon>
        <taxon>Aspergillaceae</taxon>
        <taxon>Penicillium</taxon>
    </lineage>
</organism>
<dbReference type="OrthoDB" id="4293181at2759"/>
<proteinExistence type="predicted"/>
<dbReference type="Proteomes" id="UP001150942">
    <property type="component" value="Unassembled WGS sequence"/>
</dbReference>
<reference evidence="1" key="1">
    <citation type="submission" date="2022-11" db="EMBL/GenBank/DDBJ databases">
        <authorList>
            <person name="Petersen C."/>
        </authorList>
    </citation>
    <scope>NUCLEOTIDE SEQUENCE</scope>
    <source>
        <strain evidence="1">IBT 20477</strain>
    </source>
</reference>
<gene>
    <name evidence="1" type="ORF">N7449_010481</name>
</gene>
<dbReference type="EMBL" id="JAPQKQ010000007">
    <property type="protein sequence ID" value="KAJ5187487.1"/>
    <property type="molecule type" value="Genomic_DNA"/>
</dbReference>
<comment type="caution">
    <text evidence="1">The sequence shown here is derived from an EMBL/GenBank/DDBJ whole genome shotgun (WGS) entry which is preliminary data.</text>
</comment>
<reference evidence="1" key="2">
    <citation type="journal article" date="2023" name="IMA Fungus">
        <title>Comparative genomic study of the Penicillium genus elucidates a diverse pangenome and 15 lateral gene transfer events.</title>
        <authorList>
            <person name="Petersen C."/>
            <person name="Sorensen T."/>
            <person name="Nielsen M.R."/>
            <person name="Sondergaard T.E."/>
            <person name="Sorensen J.L."/>
            <person name="Fitzpatrick D.A."/>
            <person name="Frisvad J.C."/>
            <person name="Nielsen K.L."/>
        </authorList>
    </citation>
    <scope>NUCLEOTIDE SEQUENCE</scope>
    <source>
        <strain evidence="1">IBT 20477</strain>
    </source>
</reference>
<protein>
    <submittedName>
        <fullName evidence="1">Uncharacterized protein</fullName>
    </submittedName>
</protein>
<evidence type="ECO:0000313" key="1">
    <source>
        <dbReference type="EMBL" id="KAJ5187487.1"/>
    </source>
</evidence>
<sequence>MVREILAIVPVRLSVLDGVEWSDCHVKMSDEGTAGYIMHAFFSFTKRTSRIFNVIGTQTSRDYGFRISATRQAHKGTLSSTLKCNR</sequence>
<evidence type="ECO:0000313" key="2">
    <source>
        <dbReference type="Proteomes" id="UP001150942"/>
    </source>
</evidence>
<keyword evidence="2" id="KW-1185">Reference proteome</keyword>
<dbReference type="AlphaFoldDB" id="A0A9W9J0D6"/>